<evidence type="ECO:0000259" key="4">
    <source>
        <dbReference type="Pfam" id="PF07587"/>
    </source>
</evidence>
<evidence type="ECO:0000259" key="3">
    <source>
        <dbReference type="Pfam" id="PF07583"/>
    </source>
</evidence>
<dbReference type="RefSeq" id="WP_231690960.1">
    <property type="nucleotide sequence ID" value="NZ_CP036298.1"/>
</dbReference>
<keyword evidence="7" id="KW-1185">Reference proteome</keyword>
<dbReference type="InterPro" id="IPR011444">
    <property type="entry name" value="DUF1549"/>
</dbReference>
<feature type="domain" description="DUF1553" evidence="4">
    <location>
        <begin position="545"/>
        <end position="795"/>
    </location>
</feature>
<accession>A0A518GG38</accession>
<proteinExistence type="predicted"/>
<evidence type="ECO:0000259" key="5">
    <source>
        <dbReference type="Pfam" id="PF07635"/>
    </source>
</evidence>
<dbReference type="PANTHER" id="PTHR35889:SF3">
    <property type="entry name" value="F-BOX DOMAIN-CONTAINING PROTEIN"/>
    <property type="match status" value="1"/>
</dbReference>
<gene>
    <name evidence="6" type="ORF">Q31a_59290</name>
</gene>
<dbReference type="AlphaFoldDB" id="A0A518GG38"/>
<evidence type="ECO:0000313" key="7">
    <source>
        <dbReference type="Proteomes" id="UP000318017"/>
    </source>
</evidence>
<sequence precursor="true">MLTILRNAFASCMMVLTFVVLPCLAIDQARADEQQVPDAEALAFFETNIRPLLVEHCYDCHAEDNAESELRLDTLQGMLEGGLAGASVVPGRPAASLLLTAVRYQDSDLKMPPDSRLTQRQVADLTRWIEMGAPHPESGTVQPIRRGSDVDLELGRQHWAFVPPVKECPPPISAGSPAIAPSERRPGTIQNPIDAFVISRLEEQGLQRAATSDKHALLRRATFDLIGLPPTPEEIADFLADESPEAFQRVVDRLLASHHYGERWGRHWLDVARYADSNGLDENVAFGNAWRYRDYVINAFNCDKPYDEFITEQLAGDLLDSGSDLQRKHEQLTATGFLVLGPKVLAEQDEAKMEMDIIDEQIDTVGKGILGLTLGCARCHTHKFDPISHHDYYGLAGIFKSTHTMDSYKTVAVWHENSVATAAQRAALEQHQQRVAEQEKAIAELQSEGAKALELAPEEKLTAAQEKELPEELKAKLKERRDALTELNAQPPEDPTAMGVVDGTPADTSVHLRGSHLTLGDTVPRRFPQVLTSDHPASLPAEQSGRLELANWLTNGRHPLTARVMVNRIWRGHFGQGIVKTVDNFGLQGDRPSHPKLLDWLAVHFVDEGWSVKSLHRLIMLSETYQMSSQFSAENDAKDPGNRFLWRFNLRRIEAEAIRDSLLAVSGKIDLAAGGKLLQYDNREYVFNHTSNDKSTYDTLRRSIYVPIIRNHLYDVFQLFDYTDASVLNGDRNTSTIAPQALFLMNSSFVDSMSLAMADRILSLGISEEQRIEKLYLESYGRPASQQELAAARRFIQAFEESLAVQPATAELPLATDSEEEGNAQSGVDGAVEVKHRVWQAFCQSMVSSSEFIYVR</sequence>
<feature type="domain" description="DUF1549" evidence="3">
    <location>
        <begin position="192"/>
        <end position="403"/>
    </location>
</feature>
<dbReference type="Pfam" id="PF07583">
    <property type="entry name" value="PSCyt2"/>
    <property type="match status" value="1"/>
</dbReference>
<organism evidence="6 7">
    <name type="scientific">Aureliella helgolandensis</name>
    <dbReference type="NCBI Taxonomy" id="2527968"/>
    <lineage>
        <taxon>Bacteria</taxon>
        <taxon>Pseudomonadati</taxon>
        <taxon>Planctomycetota</taxon>
        <taxon>Planctomycetia</taxon>
        <taxon>Pirellulales</taxon>
        <taxon>Pirellulaceae</taxon>
        <taxon>Aureliella</taxon>
    </lineage>
</organism>
<evidence type="ECO:0000256" key="1">
    <source>
        <dbReference type="SAM" id="Coils"/>
    </source>
</evidence>
<keyword evidence="1" id="KW-0175">Coiled coil</keyword>
<evidence type="ECO:0000256" key="2">
    <source>
        <dbReference type="SAM" id="SignalP"/>
    </source>
</evidence>
<evidence type="ECO:0000313" key="6">
    <source>
        <dbReference type="EMBL" id="QDV27540.1"/>
    </source>
</evidence>
<reference evidence="6 7" key="1">
    <citation type="submission" date="2019-02" db="EMBL/GenBank/DDBJ databases">
        <title>Deep-cultivation of Planctomycetes and their phenomic and genomic characterization uncovers novel biology.</title>
        <authorList>
            <person name="Wiegand S."/>
            <person name="Jogler M."/>
            <person name="Boedeker C."/>
            <person name="Pinto D."/>
            <person name="Vollmers J."/>
            <person name="Rivas-Marin E."/>
            <person name="Kohn T."/>
            <person name="Peeters S.H."/>
            <person name="Heuer A."/>
            <person name="Rast P."/>
            <person name="Oberbeckmann S."/>
            <person name="Bunk B."/>
            <person name="Jeske O."/>
            <person name="Meyerdierks A."/>
            <person name="Storesund J.E."/>
            <person name="Kallscheuer N."/>
            <person name="Luecker S."/>
            <person name="Lage O.M."/>
            <person name="Pohl T."/>
            <person name="Merkel B.J."/>
            <person name="Hornburger P."/>
            <person name="Mueller R.-W."/>
            <person name="Bruemmer F."/>
            <person name="Labrenz M."/>
            <person name="Spormann A.M."/>
            <person name="Op den Camp H."/>
            <person name="Overmann J."/>
            <person name="Amann R."/>
            <person name="Jetten M.S.M."/>
            <person name="Mascher T."/>
            <person name="Medema M.H."/>
            <person name="Devos D.P."/>
            <person name="Kaster A.-K."/>
            <person name="Ovreas L."/>
            <person name="Rohde M."/>
            <person name="Galperin M.Y."/>
            <person name="Jogler C."/>
        </authorList>
    </citation>
    <scope>NUCLEOTIDE SEQUENCE [LARGE SCALE GENOMIC DNA]</scope>
    <source>
        <strain evidence="6 7">Q31a</strain>
    </source>
</reference>
<dbReference type="KEGG" id="ahel:Q31a_59290"/>
<dbReference type="InterPro" id="IPR022655">
    <property type="entry name" value="DUF1553"/>
</dbReference>
<dbReference type="Pfam" id="PF07635">
    <property type="entry name" value="PSCyt1"/>
    <property type="match status" value="1"/>
</dbReference>
<feature type="chain" id="PRO_5022024072" evidence="2">
    <location>
        <begin position="26"/>
        <end position="856"/>
    </location>
</feature>
<dbReference type="InterPro" id="IPR011429">
    <property type="entry name" value="Cyt_c_Planctomycete-type"/>
</dbReference>
<feature type="coiled-coil region" evidence="1">
    <location>
        <begin position="421"/>
        <end position="455"/>
    </location>
</feature>
<keyword evidence="2" id="KW-0732">Signal</keyword>
<dbReference type="PANTHER" id="PTHR35889">
    <property type="entry name" value="CYCLOINULO-OLIGOSACCHARIDE FRUCTANOTRANSFERASE-RELATED"/>
    <property type="match status" value="1"/>
</dbReference>
<feature type="signal peptide" evidence="2">
    <location>
        <begin position="1"/>
        <end position="25"/>
    </location>
</feature>
<protein>
    <submittedName>
        <fullName evidence="6">Planctomycete cytochrome C</fullName>
    </submittedName>
</protein>
<dbReference type="EMBL" id="CP036298">
    <property type="protein sequence ID" value="QDV27540.1"/>
    <property type="molecule type" value="Genomic_DNA"/>
</dbReference>
<feature type="domain" description="Cytochrome C Planctomycete-type" evidence="5">
    <location>
        <begin position="57"/>
        <end position="114"/>
    </location>
</feature>
<dbReference type="Proteomes" id="UP000318017">
    <property type="component" value="Chromosome"/>
</dbReference>
<name>A0A518GG38_9BACT</name>
<dbReference type="Pfam" id="PF07587">
    <property type="entry name" value="PSD1"/>
    <property type="match status" value="1"/>
</dbReference>